<dbReference type="AlphaFoldDB" id="A0AA35YSI5"/>
<sequence length="156" mass="17103">METTEPMIQDVNSLKPMSPPPQAETAPIMTDTFHQDNQGESSSNFETVVLSQLSLIVQLTQSMNKRLTKVERDVDTIKRLMALDDDDDMVVDDIPPNSPKVPRGTDSDIDSDNDQLNHRKIKASFLGGAHDAEVGSSFVATASDPSISPPKKKKQP</sequence>
<feature type="region of interest" description="Disordered" evidence="1">
    <location>
        <begin position="1"/>
        <end position="42"/>
    </location>
</feature>
<proteinExistence type="predicted"/>
<feature type="region of interest" description="Disordered" evidence="1">
    <location>
        <begin position="137"/>
        <end position="156"/>
    </location>
</feature>
<name>A0AA35YSI5_LACSI</name>
<organism evidence="2 3">
    <name type="scientific">Lactuca saligna</name>
    <name type="common">Willowleaf lettuce</name>
    <dbReference type="NCBI Taxonomy" id="75948"/>
    <lineage>
        <taxon>Eukaryota</taxon>
        <taxon>Viridiplantae</taxon>
        <taxon>Streptophyta</taxon>
        <taxon>Embryophyta</taxon>
        <taxon>Tracheophyta</taxon>
        <taxon>Spermatophyta</taxon>
        <taxon>Magnoliopsida</taxon>
        <taxon>eudicotyledons</taxon>
        <taxon>Gunneridae</taxon>
        <taxon>Pentapetalae</taxon>
        <taxon>asterids</taxon>
        <taxon>campanulids</taxon>
        <taxon>Asterales</taxon>
        <taxon>Asteraceae</taxon>
        <taxon>Cichorioideae</taxon>
        <taxon>Cichorieae</taxon>
        <taxon>Lactucinae</taxon>
        <taxon>Lactuca</taxon>
    </lineage>
</organism>
<evidence type="ECO:0000313" key="3">
    <source>
        <dbReference type="Proteomes" id="UP001177003"/>
    </source>
</evidence>
<accession>A0AA35YSI5</accession>
<dbReference type="EMBL" id="OX465080">
    <property type="protein sequence ID" value="CAI9279127.1"/>
    <property type="molecule type" value="Genomic_DNA"/>
</dbReference>
<keyword evidence="3" id="KW-1185">Reference proteome</keyword>
<gene>
    <name evidence="2" type="ORF">LSALG_LOCUS18951</name>
</gene>
<evidence type="ECO:0000313" key="2">
    <source>
        <dbReference type="EMBL" id="CAI9279127.1"/>
    </source>
</evidence>
<dbReference type="Proteomes" id="UP001177003">
    <property type="component" value="Chromosome 4"/>
</dbReference>
<reference evidence="2" key="1">
    <citation type="submission" date="2023-04" db="EMBL/GenBank/DDBJ databases">
        <authorList>
            <person name="Vijverberg K."/>
            <person name="Xiong W."/>
            <person name="Schranz E."/>
        </authorList>
    </citation>
    <scope>NUCLEOTIDE SEQUENCE</scope>
</reference>
<feature type="region of interest" description="Disordered" evidence="1">
    <location>
        <begin position="84"/>
        <end position="118"/>
    </location>
</feature>
<protein>
    <submittedName>
        <fullName evidence="2">Uncharacterized protein</fullName>
    </submittedName>
</protein>
<evidence type="ECO:0000256" key="1">
    <source>
        <dbReference type="SAM" id="MobiDB-lite"/>
    </source>
</evidence>